<name>A0AAD6F7Z9_9TELE</name>
<evidence type="ECO:0000313" key="3">
    <source>
        <dbReference type="Proteomes" id="UP001219934"/>
    </source>
</evidence>
<keyword evidence="3" id="KW-1185">Reference proteome</keyword>
<organism evidence="2 3">
    <name type="scientific">Pogonophryne albipinna</name>
    <dbReference type="NCBI Taxonomy" id="1090488"/>
    <lineage>
        <taxon>Eukaryota</taxon>
        <taxon>Metazoa</taxon>
        <taxon>Chordata</taxon>
        <taxon>Craniata</taxon>
        <taxon>Vertebrata</taxon>
        <taxon>Euteleostomi</taxon>
        <taxon>Actinopterygii</taxon>
        <taxon>Neopterygii</taxon>
        <taxon>Teleostei</taxon>
        <taxon>Neoteleostei</taxon>
        <taxon>Acanthomorphata</taxon>
        <taxon>Eupercaria</taxon>
        <taxon>Perciformes</taxon>
        <taxon>Notothenioidei</taxon>
        <taxon>Pogonophryne</taxon>
    </lineage>
</organism>
<feature type="region of interest" description="Disordered" evidence="1">
    <location>
        <begin position="1"/>
        <end position="53"/>
    </location>
</feature>
<evidence type="ECO:0000313" key="2">
    <source>
        <dbReference type="EMBL" id="KAJ4923893.1"/>
    </source>
</evidence>
<protein>
    <submittedName>
        <fullName evidence="2">Uncharacterized protein</fullName>
    </submittedName>
</protein>
<gene>
    <name evidence="2" type="ORF">JOQ06_028148</name>
</gene>
<feature type="compositionally biased region" description="Basic and acidic residues" evidence="1">
    <location>
        <begin position="30"/>
        <end position="45"/>
    </location>
</feature>
<feature type="compositionally biased region" description="Polar residues" evidence="1">
    <location>
        <begin position="1"/>
        <end position="13"/>
    </location>
</feature>
<sequence>MDSSSPGNIQSSFEPDLNGSPQRYEAAVLEQHENKPVSVEHKESLEAGGGGEE</sequence>
<accession>A0AAD6F7Z9</accession>
<dbReference type="EMBL" id="JAPTMU010000024">
    <property type="protein sequence ID" value="KAJ4923893.1"/>
    <property type="molecule type" value="Genomic_DNA"/>
</dbReference>
<feature type="non-terminal residue" evidence="2">
    <location>
        <position position="53"/>
    </location>
</feature>
<proteinExistence type="predicted"/>
<evidence type="ECO:0000256" key="1">
    <source>
        <dbReference type="SAM" id="MobiDB-lite"/>
    </source>
</evidence>
<dbReference type="Proteomes" id="UP001219934">
    <property type="component" value="Unassembled WGS sequence"/>
</dbReference>
<dbReference type="AlphaFoldDB" id="A0AAD6F7Z9"/>
<comment type="caution">
    <text evidence="2">The sequence shown here is derived from an EMBL/GenBank/DDBJ whole genome shotgun (WGS) entry which is preliminary data.</text>
</comment>
<reference evidence="2" key="1">
    <citation type="submission" date="2022-11" db="EMBL/GenBank/DDBJ databases">
        <title>Chromosome-level genome of Pogonophryne albipinna.</title>
        <authorList>
            <person name="Jo E."/>
        </authorList>
    </citation>
    <scope>NUCLEOTIDE SEQUENCE</scope>
    <source>
        <strain evidence="2">SGF0006</strain>
        <tissue evidence="2">Muscle</tissue>
    </source>
</reference>